<dbReference type="RefSeq" id="WP_168975783.1">
    <property type="nucleotide sequence ID" value="NZ_JABAGO010000034.1"/>
</dbReference>
<evidence type="ECO:0000256" key="1">
    <source>
        <dbReference type="SAM" id="Coils"/>
    </source>
</evidence>
<evidence type="ECO:0000313" key="3">
    <source>
        <dbReference type="Proteomes" id="UP000561326"/>
    </source>
</evidence>
<keyword evidence="1" id="KW-0175">Coiled coil</keyword>
<dbReference type="Proteomes" id="UP000561326">
    <property type="component" value="Unassembled WGS sequence"/>
</dbReference>
<organism evidence="2 3">
    <name type="scientific">Aneurinibacillus aneurinilyticus</name>
    <name type="common">Bacillus aneurinolyticus</name>
    <dbReference type="NCBI Taxonomy" id="1391"/>
    <lineage>
        <taxon>Bacteria</taxon>
        <taxon>Bacillati</taxon>
        <taxon>Bacillota</taxon>
        <taxon>Bacilli</taxon>
        <taxon>Bacillales</taxon>
        <taxon>Paenibacillaceae</taxon>
        <taxon>Aneurinibacillus group</taxon>
        <taxon>Aneurinibacillus</taxon>
    </lineage>
</organism>
<proteinExistence type="predicted"/>
<protein>
    <submittedName>
        <fullName evidence="2">Uncharacterized protein</fullName>
    </submittedName>
</protein>
<comment type="caution">
    <text evidence="2">The sequence shown here is derived from an EMBL/GenBank/DDBJ whole genome shotgun (WGS) entry which is preliminary data.</text>
</comment>
<evidence type="ECO:0000313" key="2">
    <source>
        <dbReference type="EMBL" id="NME99818.1"/>
    </source>
</evidence>
<gene>
    <name evidence="2" type="ORF">HF838_16405</name>
</gene>
<sequence length="124" mass="14598">MSDKLDVILVELQRMNTEFQKMNQRMDTELQKINQRMDLLEAGQKETNQIVRALRDGQEELKAQIEGISIDVHKLHGEVAAIRRERKHDRNISDLRAGRTERELLEMNARLEQLEHCENDIEHA</sequence>
<accession>A0A848CXH5</accession>
<reference evidence="2 3" key="1">
    <citation type="submission" date="2020-04" db="EMBL/GenBank/DDBJ databases">
        <authorList>
            <person name="Hitch T.C.A."/>
            <person name="Wylensek D."/>
            <person name="Clavel T."/>
        </authorList>
    </citation>
    <scope>NUCLEOTIDE SEQUENCE [LARGE SCALE GENOMIC DNA]</scope>
    <source>
        <strain evidence="2 3">WB01_D5_05</strain>
    </source>
</reference>
<dbReference type="EMBL" id="JABAGO010000034">
    <property type="protein sequence ID" value="NME99818.1"/>
    <property type="molecule type" value="Genomic_DNA"/>
</dbReference>
<feature type="coiled-coil region" evidence="1">
    <location>
        <begin position="12"/>
        <end position="43"/>
    </location>
</feature>
<name>A0A848CXH5_ANEAE</name>
<dbReference type="AlphaFoldDB" id="A0A848CXH5"/>